<dbReference type="AlphaFoldDB" id="A0A1G9PPJ2"/>
<dbReference type="PANTHER" id="PTHR46268">
    <property type="entry name" value="STRESS RESPONSE PROTEIN NHAX"/>
    <property type="match status" value="1"/>
</dbReference>
<feature type="domain" description="UspA" evidence="2">
    <location>
        <begin position="5"/>
        <end position="140"/>
    </location>
</feature>
<dbReference type="PANTHER" id="PTHR46268:SF6">
    <property type="entry name" value="UNIVERSAL STRESS PROTEIN UP12"/>
    <property type="match status" value="1"/>
</dbReference>
<dbReference type="RefSeq" id="WP_089693699.1">
    <property type="nucleotide sequence ID" value="NZ_FNHL01000001.1"/>
</dbReference>
<dbReference type="Pfam" id="PF00582">
    <property type="entry name" value="Usp"/>
    <property type="match status" value="2"/>
</dbReference>
<dbReference type="OrthoDB" id="105697at2157"/>
<accession>A0A1G9PPJ2</accession>
<dbReference type="InterPro" id="IPR006015">
    <property type="entry name" value="Universal_stress_UspA"/>
</dbReference>
<comment type="similarity">
    <text evidence="1">Belongs to the universal stress protein A family.</text>
</comment>
<evidence type="ECO:0000256" key="1">
    <source>
        <dbReference type="ARBA" id="ARBA00008791"/>
    </source>
</evidence>
<dbReference type="CDD" id="cd00293">
    <property type="entry name" value="USP-like"/>
    <property type="match status" value="2"/>
</dbReference>
<protein>
    <submittedName>
        <fullName evidence="3">Nucleotide-binding universal stress protein, UspA family</fullName>
    </submittedName>
</protein>
<proteinExistence type="inferred from homology"/>
<name>A0A1G9PPJ2_9EURY</name>
<reference evidence="4" key="1">
    <citation type="submission" date="2016-10" db="EMBL/GenBank/DDBJ databases">
        <authorList>
            <person name="Varghese N."/>
            <person name="Submissions S."/>
        </authorList>
    </citation>
    <scope>NUCLEOTIDE SEQUENCE [LARGE SCALE GENOMIC DNA]</scope>
    <source>
        <strain evidence="4">CGMCC 1.10119</strain>
    </source>
</reference>
<evidence type="ECO:0000313" key="3">
    <source>
        <dbReference type="EMBL" id="SDM00700.1"/>
    </source>
</evidence>
<dbReference type="SUPFAM" id="SSF52402">
    <property type="entry name" value="Adenine nucleotide alpha hydrolases-like"/>
    <property type="match status" value="2"/>
</dbReference>
<dbReference type="Gene3D" id="3.40.50.620">
    <property type="entry name" value="HUPs"/>
    <property type="match status" value="2"/>
</dbReference>
<dbReference type="STRING" id="660521.SAMN04487949_0472"/>
<organism evidence="3 4">
    <name type="scientific">Halogranum gelatinilyticum</name>
    <dbReference type="NCBI Taxonomy" id="660521"/>
    <lineage>
        <taxon>Archaea</taxon>
        <taxon>Methanobacteriati</taxon>
        <taxon>Methanobacteriota</taxon>
        <taxon>Stenosarchaea group</taxon>
        <taxon>Halobacteria</taxon>
        <taxon>Halobacteriales</taxon>
        <taxon>Haloferacaceae</taxon>
    </lineage>
</organism>
<evidence type="ECO:0000259" key="2">
    <source>
        <dbReference type="Pfam" id="PF00582"/>
    </source>
</evidence>
<gene>
    <name evidence="3" type="ORF">SAMN04487949_0472</name>
</gene>
<dbReference type="EMBL" id="FNHL01000001">
    <property type="protein sequence ID" value="SDM00700.1"/>
    <property type="molecule type" value="Genomic_DNA"/>
</dbReference>
<sequence length="293" mass="30577">MTRSFDTLVLATDGSDGATLAADHAVSLAGAFDATLHVLGVVPPYEGPDNGETRDHVHSSRRRRAEAFVETVANRARGRGVDVVSAVGSGVVHRTVLDYAESNDADLVLVGSHGRSGLAETLFGSTAARVVTGATAPVLVAGGPRTKQPDYETILLPTDGSTGADAAVRHAEALATAFDATVHVLYVVDVSVFDPDVVVDLIGGYERMGARVTSEVGSRFETADIETVTAVRRGRPARTVLDYAAEIDADLITMGTHGASGLESLLLGSTTERVLRAAERPVLTVHARPATVE</sequence>
<dbReference type="PRINTS" id="PR01438">
    <property type="entry name" value="UNVRSLSTRESS"/>
</dbReference>
<dbReference type="Proteomes" id="UP000199451">
    <property type="component" value="Unassembled WGS sequence"/>
</dbReference>
<dbReference type="InterPro" id="IPR014729">
    <property type="entry name" value="Rossmann-like_a/b/a_fold"/>
</dbReference>
<keyword evidence="4" id="KW-1185">Reference proteome</keyword>
<evidence type="ECO:0000313" key="4">
    <source>
        <dbReference type="Proteomes" id="UP000199451"/>
    </source>
</evidence>
<dbReference type="InterPro" id="IPR006016">
    <property type="entry name" value="UspA"/>
</dbReference>
<feature type="domain" description="UspA" evidence="2">
    <location>
        <begin position="151"/>
        <end position="286"/>
    </location>
</feature>